<keyword evidence="2 3" id="KW-0690">Ribosome biogenesis</keyword>
<comment type="subcellular location">
    <subcellularLocation>
        <location evidence="3">Cytoplasm</location>
    </subcellularLocation>
</comment>
<accession>A9WR26</accession>
<dbReference type="GO" id="GO:0000028">
    <property type="term" value="P:ribosomal small subunit assembly"/>
    <property type="evidence" value="ECO:0007669"/>
    <property type="project" value="TreeGrafter"/>
</dbReference>
<dbReference type="PANTHER" id="PTHR33867:SF1">
    <property type="entry name" value="RIBOSOME MATURATION FACTOR RIMP"/>
    <property type="match status" value="1"/>
</dbReference>
<evidence type="ECO:0000256" key="1">
    <source>
        <dbReference type="ARBA" id="ARBA00022490"/>
    </source>
</evidence>
<dbReference type="Pfam" id="PF17384">
    <property type="entry name" value="DUF150_C"/>
    <property type="match status" value="1"/>
</dbReference>
<dbReference type="AlphaFoldDB" id="A9WR26"/>
<dbReference type="InterPro" id="IPR035956">
    <property type="entry name" value="RimP_N_sf"/>
</dbReference>
<dbReference type="GO" id="GO:0005829">
    <property type="term" value="C:cytosol"/>
    <property type="evidence" value="ECO:0007669"/>
    <property type="project" value="TreeGrafter"/>
</dbReference>
<dbReference type="eggNOG" id="COG0779">
    <property type="taxonomic scope" value="Bacteria"/>
</dbReference>
<evidence type="ECO:0000259" key="4">
    <source>
        <dbReference type="Pfam" id="PF02576"/>
    </source>
</evidence>
<dbReference type="Gene3D" id="3.30.300.70">
    <property type="entry name" value="RimP-like superfamily, N-terminal"/>
    <property type="match status" value="1"/>
</dbReference>
<evidence type="ECO:0000256" key="3">
    <source>
        <dbReference type="HAMAP-Rule" id="MF_01077"/>
    </source>
</evidence>
<dbReference type="InterPro" id="IPR003728">
    <property type="entry name" value="Ribosome_maturation_RimP"/>
</dbReference>
<sequence length="149" mass="16474">MHVVVDLPEDQQGSVGLDKIAEVSLALSSALDADPEDDGRPFDLEVSSPGVGRSLTELRHWRRALGRMATLKLRKSEQGESLFGRIIEVSPDGVKIRPELPVKKGMKPKQAEPEFIEFAQIRKGTVEVEFHRLDEEEQAGTDSGQKGQD</sequence>
<dbReference type="GO" id="GO:0006412">
    <property type="term" value="P:translation"/>
    <property type="evidence" value="ECO:0007669"/>
    <property type="project" value="TreeGrafter"/>
</dbReference>
<dbReference type="STRING" id="288705.RSal33209_0653"/>
<proteinExistence type="inferred from homology"/>
<dbReference type="InterPro" id="IPR028989">
    <property type="entry name" value="RimP_N"/>
</dbReference>
<evidence type="ECO:0000259" key="5">
    <source>
        <dbReference type="Pfam" id="PF17384"/>
    </source>
</evidence>
<comment type="similarity">
    <text evidence="3">Belongs to the RimP family.</text>
</comment>
<keyword evidence="1 3" id="KW-0963">Cytoplasm</keyword>
<dbReference type="KEGG" id="rsa:RSal33209_0653"/>
<keyword evidence="7" id="KW-1185">Reference proteome</keyword>
<protein>
    <recommendedName>
        <fullName evidence="3">Ribosome maturation factor RimP</fullName>
    </recommendedName>
</protein>
<dbReference type="EMBL" id="CP000910">
    <property type="protein sequence ID" value="ABY22400.1"/>
    <property type="molecule type" value="Genomic_DNA"/>
</dbReference>
<reference evidence="7" key="1">
    <citation type="journal article" date="2008" name="J. Bacteriol.">
        <title>Genome sequence of the fish pathogen Renibacterium salmoninarum suggests reductive evolution away from an environmental Arthrobacter ancestor.</title>
        <authorList>
            <person name="Wiens G.D."/>
            <person name="Rockey D.D."/>
            <person name="Wu Z."/>
            <person name="Chang J."/>
            <person name="Levy R."/>
            <person name="Crane S."/>
            <person name="Chen D.S."/>
            <person name="Capri G.R."/>
            <person name="Burnett J.R."/>
            <person name="Sudheesh P.S."/>
            <person name="Schipma M.J."/>
            <person name="Burd H."/>
            <person name="Bhattacharyya A."/>
            <person name="Rhodes L.D."/>
            <person name="Kaul R."/>
            <person name="Strom M.S."/>
        </authorList>
    </citation>
    <scope>NUCLEOTIDE SEQUENCE [LARGE SCALE GENOMIC DNA]</scope>
    <source>
        <strain evidence="7">ATCC 33209 / DSM 20767 / JCM 11484 / NBRC 15589 / NCIMB 2235</strain>
    </source>
</reference>
<dbReference type="HAMAP" id="MF_01077">
    <property type="entry name" value="RimP"/>
    <property type="match status" value="1"/>
</dbReference>
<organism evidence="6 7">
    <name type="scientific">Renibacterium salmoninarum (strain ATCC 33209 / DSM 20767 / JCM 11484 / NBRC 15589 / NCIMB 2235)</name>
    <dbReference type="NCBI Taxonomy" id="288705"/>
    <lineage>
        <taxon>Bacteria</taxon>
        <taxon>Bacillati</taxon>
        <taxon>Actinomycetota</taxon>
        <taxon>Actinomycetes</taxon>
        <taxon>Micrococcales</taxon>
        <taxon>Micrococcaceae</taxon>
        <taxon>Renibacterium</taxon>
    </lineage>
</organism>
<dbReference type="Pfam" id="PF02576">
    <property type="entry name" value="RimP_N"/>
    <property type="match status" value="1"/>
</dbReference>
<evidence type="ECO:0000313" key="6">
    <source>
        <dbReference type="EMBL" id="ABY22400.1"/>
    </source>
</evidence>
<name>A9WR26_RENSM</name>
<dbReference type="Proteomes" id="UP000002007">
    <property type="component" value="Chromosome"/>
</dbReference>
<comment type="function">
    <text evidence="3">Required for maturation of 30S ribosomal subunits.</text>
</comment>
<gene>
    <name evidence="3" type="primary">rimP</name>
    <name evidence="6" type="ordered locus">RSal33209_0653</name>
</gene>
<dbReference type="InterPro" id="IPR028998">
    <property type="entry name" value="RimP_C"/>
</dbReference>
<dbReference type="HOGENOM" id="CLU_070525_3_0_11"/>
<evidence type="ECO:0000256" key="2">
    <source>
        <dbReference type="ARBA" id="ARBA00022517"/>
    </source>
</evidence>
<dbReference type="PANTHER" id="PTHR33867">
    <property type="entry name" value="RIBOSOME MATURATION FACTOR RIMP"/>
    <property type="match status" value="1"/>
</dbReference>
<feature type="domain" description="Ribosome maturation factor RimP N-terminal" evidence="4">
    <location>
        <begin position="10"/>
        <end position="51"/>
    </location>
</feature>
<evidence type="ECO:0000313" key="7">
    <source>
        <dbReference type="Proteomes" id="UP000002007"/>
    </source>
</evidence>
<dbReference type="SUPFAM" id="SSF75420">
    <property type="entry name" value="YhbC-like, N-terminal domain"/>
    <property type="match status" value="1"/>
</dbReference>
<feature type="domain" description="Ribosome maturation factor RimP C-terminal" evidence="5">
    <location>
        <begin position="55"/>
        <end position="130"/>
    </location>
</feature>